<gene>
    <name evidence="1" type="primary">PDIL1-1</name>
    <name evidence="1" type="ORF">AAHA92_06108</name>
</gene>
<evidence type="ECO:0000313" key="2">
    <source>
        <dbReference type="Proteomes" id="UP001567538"/>
    </source>
</evidence>
<dbReference type="EMBL" id="JBEAFC010000003">
    <property type="protein sequence ID" value="KAL1563671.1"/>
    <property type="molecule type" value="Genomic_DNA"/>
</dbReference>
<dbReference type="AlphaFoldDB" id="A0ABD1I4M6"/>
<comment type="caution">
    <text evidence="1">The sequence shown here is derived from an EMBL/GenBank/DDBJ whole genome shotgun (WGS) entry which is preliminary data.</text>
</comment>
<dbReference type="EC" id="5.3.4.1" evidence="1"/>
<protein>
    <submittedName>
        <fullName evidence="1">Protein disulfide isomerase-like 1-1, variant 2</fullName>
        <ecNumber evidence="1">5.3.4.1</ecNumber>
    </submittedName>
</protein>
<keyword evidence="2" id="KW-1185">Reference proteome</keyword>
<dbReference type="GO" id="GO:0003756">
    <property type="term" value="F:protein disulfide isomerase activity"/>
    <property type="evidence" value="ECO:0007669"/>
    <property type="project" value="UniProtKB-EC"/>
</dbReference>
<organism evidence="1 2">
    <name type="scientific">Salvia divinorum</name>
    <name type="common">Maria pastora</name>
    <name type="synonym">Diviner's sage</name>
    <dbReference type="NCBI Taxonomy" id="28513"/>
    <lineage>
        <taxon>Eukaryota</taxon>
        <taxon>Viridiplantae</taxon>
        <taxon>Streptophyta</taxon>
        <taxon>Embryophyta</taxon>
        <taxon>Tracheophyta</taxon>
        <taxon>Spermatophyta</taxon>
        <taxon>Magnoliopsida</taxon>
        <taxon>eudicotyledons</taxon>
        <taxon>Gunneridae</taxon>
        <taxon>Pentapetalae</taxon>
        <taxon>asterids</taxon>
        <taxon>lamiids</taxon>
        <taxon>Lamiales</taxon>
        <taxon>Lamiaceae</taxon>
        <taxon>Nepetoideae</taxon>
        <taxon>Mentheae</taxon>
        <taxon>Salviinae</taxon>
        <taxon>Salvia</taxon>
        <taxon>Salvia subgen. Calosphace</taxon>
    </lineage>
</organism>
<name>A0ABD1I4M6_SALDI</name>
<reference evidence="1 2" key="1">
    <citation type="submission" date="2024-06" db="EMBL/GenBank/DDBJ databases">
        <title>A chromosome level genome sequence of Diviner's sage (Salvia divinorum).</title>
        <authorList>
            <person name="Ford S.A."/>
            <person name="Ro D.-K."/>
            <person name="Ness R.W."/>
            <person name="Phillips M.A."/>
        </authorList>
    </citation>
    <scope>NUCLEOTIDE SEQUENCE [LARGE SCALE GENOMIC DNA]</scope>
    <source>
        <strain evidence="1">SAF-2024a</strain>
        <tissue evidence="1">Leaf</tissue>
    </source>
</reference>
<evidence type="ECO:0000313" key="1">
    <source>
        <dbReference type="EMBL" id="KAL1563671.1"/>
    </source>
</evidence>
<proteinExistence type="predicted"/>
<accession>A0ABD1I4M6</accession>
<dbReference type="Proteomes" id="UP001567538">
    <property type="component" value="Unassembled WGS sequence"/>
</dbReference>
<sequence length="108" mass="12068">MLNEESIGITPSPPFSAASVTTEESESKEFVVALDYFNFTDFDAKHKFVIVEFYTPCPNLAPLLWELCPVYKIRSIRASAKSLEGNEEGEEEKAVSKSCKSKLNQIIS</sequence>